<keyword evidence="5" id="KW-0229">DNA integration</keyword>
<dbReference type="Pfam" id="PF00589">
    <property type="entry name" value="Phage_integrase"/>
    <property type="match status" value="1"/>
</dbReference>
<proteinExistence type="predicted"/>
<dbReference type="InterPro" id="IPR013762">
    <property type="entry name" value="Integrase-like_cat_sf"/>
</dbReference>
<dbReference type="GO" id="GO:0015074">
    <property type="term" value="P:DNA integration"/>
    <property type="evidence" value="ECO:0007669"/>
    <property type="project" value="UniProtKB-KW"/>
</dbReference>
<organism evidence="12 13">
    <name type="scientific">Shewanella piezotolerans (strain WP3 / JCM 13877)</name>
    <dbReference type="NCBI Taxonomy" id="225849"/>
    <lineage>
        <taxon>Bacteria</taxon>
        <taxon>Pseudomonadati</taxon>
        <taxon>Pseudomonadota</taxon>
        <taxon>Gammaproteobacteria</taxon>
        <taxon>Alteromonadales</taxon>
        <taxon>Shewanellaceae</taxon>
        <taxon>Shewanella</taxon>
    </lineage>
</organism>
<keyword evidence="7" id="KW-0233">DNA recombination</keyword>
<dbReference type="SUPFAM" id="SSF56349">
    <property type="entry name" value="DNA breaking-rejoining enzymes"/>
    <property type="match status" value="1"/>
</dbReference>
<sequence length="441" mass="50168">MLLISFPSDSSMQQPIVMPLFDSIEYLENGNPIINQRITQLSLSGIQDASVVYEHATDWLAEQKYSENNYKAYRSELTTFLHWCFDVAKLDLLRIGRKEVGKYVEYCQSPPLNLIGYYNVAQFKAEKGSSLRTPNPQWLPFRGKKTANIIQPYALSESALKTKIAILSSFYAYLMSEDYVEKNPAQMWLNKSRFASSKKYRLDNDGDNQLAFTELQWSYVISTVTKLAKEQPETHQRSLFLIKLIYCCYLRVSEVAARAGYTPVMAQFKRNPQTGIWSFHIPSSKGGKRRTVSMSNALLEALVEYRQYLGLADYPKSTEQHPLIIRQRAAGRGREVGCINANLGIRQIREEVDKIIVLAAISAENDGFVEDGAQMRQLSIHNIRHTGITHDINIHGRPLSHVQADAGHESIDTTSQYLHTTQIERHQSGQNKPLDNLQGIE</sequence>
<evidence type="ECO:0000256" key="8">
    <source>
        <dbReference type="ARBA" id="ARBA00023306"/>
    </source>
</evidence>
<evidence type="ECO:0000256" key="2">
    <source>
        <dbReference type="ARBA" id="ARBA00022490"/>
    </source>
</evidence>
<dbReference type="InterPro" id="IPR044068">
    <property type="entry name" value="CB"/>
</dbReference>
<dbReference type="eggNOG" id="COG4974">
    <property type="taxonomic scope" value="Bacteria"/>
</dbReference>
<accession>B8CP64</accession>
<comment type="subcellular location">
    <subcellularLocation>
        <location evidence="1">Cytoplasm</location>
    </subcellularLocation>
</comment>
<evidence type="ECO:0000259" key="10">
    <source>
        <dbReference type="PROSITE" id="PS51898"/>
    </source>
</evidence>
<dbReference type="GO" id="GO:0006310">
    <property type="term" value="P:DNA recombination"/>
    <property type="evidence" value="ECO:0007669"/>
    <property type="project" value="UniProtKB-KW"/>
</dbReference>
<evidence type="ECO:0000313" key="13">
    <source>
        <dbReference type="Proteomes" id="UP000000753"/>
    </source>
</evidence>
<dbReference type="GO" id="GO:0051301">
    <property type="term" value="P:cell division"/>
    <property type="evidence" value="ECO:0007669"/>
    <property type="project" value="UniProtKB-KW"/>
</dbReference>
<keyword evidence="8" id="KW-0131">Cell cycle</keyword>
<dbReference type="PROSITE" id="PS51898">
    <property type="entry name" value="TYR_RECOMBINASE"/>
    <property type="match status" value="1"/>
</dbReference>
<evidence type="ECO:0000313" key="12">
    <source>
        <dbReference type="EMBL" id="ACJ29308.1"/>
    </source>
</evidence>
<dbReference type="InterPro" id="IPR002104">
    <property type="entry name" value="Integrase_catalytic"/>
</dbReference>
<dbReference type="PANTHER" id="PTHR30349:SF77">
    <property type="entry name" value="TYROSINE RECOMBINASE XERC"/>
    <property type="match status" value="1"/>
</dbReference>
<dbReference type="CDD" id="cd00397">
    <property type="entry name" value="DNA_BRE_C"/>
    <property type="match status" value="1"/>
</dbReference>
<dbReference type="PROSITE" id="PS51900">
    <property type="entry name" value="CB"/>
    <property type="match status" value="1"/>
</dbReference>
<dbReference type="GO" id="GO:0003677">
    <property type="term" value="F:DNA binding"/>
    <property type="evidence" value="ECO:0007669"/>
    <property type="project" value="UniProtKB-UniRule"/>
</dbReference>
<gene>
    <name evidence="12" type="ordered locus">swp_2569</name>
</gene>
<reference evidence="12 13" key="1">
    <citation type="journal article" date="2008" name="PLoS ONE">
        <title>Environmental adaptation: genomic analysis of the piezotolerant and psychrotolerant deep-sea iron reducing bacterium Shewanella piezotolerans WP3.</title>
        <authorList>
            <person name="Wang F."/>
            <person name="Wang J."/>
            <person name="Jian H."/>
            <person name="Zhang B."/>
            <person name="Li S."/>
            <person name="Wang F."/>
            <person name="Zeng X."/>
            <person name="Gao L."/>
            <person name="Bartlett D.H."/>
            <person name="Yu J."/>
            <person name="Hu S."/>
            <person name="Xiao X."/>
        </authorList>
    </citation>
    <scope>NUCLEOTIDE SEQUENCE [LARGE SCALE GENOMIC DNA]</scope>
    <source>
        <strain evidence="13">WP3 / JCM 13877</strain>
    </source>
</reference>
<protein>
    <submittedName>
        <fullName evidence="12">Phage integrase</fullName>
    </submittedName>
</protein>
<dbReference type="EMBL" id="CP000472">
    <property type="protein sequence ID" value="ACJ29308.1"/>
    <property type="molecule type" value="Genomic_DNA"/>
</dbReference>
<evidence type="ECO:0000256" key="6">
    <source>
        <dbReference type="ARBA" id="ARBA00023125"/>
    </source>
</evidence>
<keyword evidence="2" id="KW-0963">Cytoplasm</keyword>
<evidence type="ECO:0000259" key="11">
    <source>
        <dbReference type="PROSITE" id="PS51900"/>
    </source>
</evidence>
<dbReference type="InterPro" id="IPR010998">
    <property type="entry name" value="Integrase_recombinase_N"/>
</dbReference>
<evidence type="ECO:0000256" key="7">
    <source>
        <dbReference type="ARBA" id="ARBA00023172"/>
    </source>
</evidence>
<keyword evidence="4" id="KW-0159">Chromosome partition</keyword>
<dbReference type="GO" id="GO:0007059">
    <property type="term" value="P:chromosome segregation"/>
    <property type="evidence" value="ECO:0007669"/>
    <property type="project" value="UniProtKB-KW"/>
</dbReference>
<evidence type="ECO:0000256" key="3">
    <source>
        <dbReference type="ARBA" id="ARBA00022618"/>
    </source>
</evidence>
<keyword evidence="13" id="KW-1185">Reference proteome</keyword>
<evidence type="ECO:0000256" key="1">
    <source>
        <dbReference type="ARBA" id="ARBA00004496"/>
    </source>
</evidence>
<feature type="domain" description="Core-binding (CB)" evidence="11">
    <location>
        <begin position="50"/>
        <end position="175"/>
    </location>
</feature>
<dbReference type="KEGG" id="swp:swp_2569"/>
<dbReference type="Gene3D" id="1.10.443.10">
    <property type="entry name" value="Intergrase catalytic core"/>
    <property type="match status" value="1"/>
</dbReference>
<dbReference type="Gene3D" id="1.10.150.130">
    <property type="match status" value="1"/>
</dbReference>
<feature type="domain" description="Tyr recombinase" evidence="10">
    <location>
        <begin position="213"/>
        <end position="430"/>
    </location>
</feature>
<evidence type="ECO:0000256" key="9">
    <source>
        <dbReference type="PROSITE-ProRule" id="PRU01248"/>
    </source>
</evidence>
<keyword evidence="6 9" id="KW-0238">DNA-binding</keyword>
<dbReference type="HOGENOM" id="CLU_027562_42_0_6"/>
<dbReference type="GO" id="GO:0005737">
    <property type="term" value="C:cytoplasm"/>
    <property type="evidence" value="ECO:0007669"/>
    <property type="project" value="UniProtKB-SubCell"/>
</dbReference>
<dbReference type="InterPro" id="IPR011010">
    <property type="entry name" value="DNA_brk_join_enz"/>
</dbReference>
<dbReference type="InterPro" id="IPR050090">
    <property type="entry name" value="Tyrosine_recombinase_XerCD"/>
</dbReference>
<dbReference type="Proteomes" id="UP000000753">
    <property type="component" value="Chromosome"/>
</dbReference>
<dbReference type="STRING" id="225849.swp_2569"/>
<name>B8CP64_SHEPW</name>
<evidence type="ECO:0000256" key="5">
    <source>
        <dbReference type="ARBA" id="ARBA00022908"/>
    </source>
</evidence>
<evidence type="ECO:0000256" key="4">
    <source>
        <dbReference type="ARBA" id="ARBA00022829"/>
    </source>
</evidence>
<dbReference type="PANTHER" id="PTHR30349">
    <property type="entry name" value="PHAGE INTEGRASE-RELATED"/>
    <property type="match status" value="1"/>
</dbReference>
<dbReference type="AlphaFoldDB" id="B8CP64"/>
<keyword evidence="3" id="KW-0132">Cell division</keyword>